<dbReference type="Proteomes" id="UP001345963">
    <property type="component" value="Unassembled WGS sequence"/>
</dbReference>
<proteinExistence type="predicted"/>
<comment type="caution">
    <text evidence="1">The sequence shown here is derived from an EMBL/GenBank/DDBJ whole genome shotgun (WGS) entry which is preliminary data.</text>
</comment>
<evidence type="ECO:0000313" key="1">
    <source>
        <dbReference type="EMBL" id="MED6259167.1"/>
    </source>
</evidence>
<dbReference type="EMBL" id="JAHUTI010082413">
    <property type="protein sequence ID" value="MED6259167.1"/>
    <property type="molecule type" value="Genomic_DNA"/>
</dbReference>
<sequence>MSTLQSHTPLPGEMIKREAQPQHYYLLSAPVSMALLTSFEKNLLHQEHALIRKNRTLGQPHFTILCFNKSVKPKTPPP</sequence>
<gene>
    <name evidence="1" type="ORF">ATANTOWER_018084</name>
</gene>
<name>A0ABU7C872_9TELE</name>
<reference evidence="1 2" key="1">
    <citation type="submission" date="2021-07" db="EMBL/GenBank/DDBJ databases">
        <authorList>
            <person name="Palmer J.M."/>
        </authorList>
    </citation>
    <scope>NUCLEOTIDE SEQUENCE [LARGE SCALE GENOMIC DNA]</scope>
    <source>
        <strain evidence="1 2">AT_MEX2019</strain>
        <tissue evidence="1">Muscle</tissue>
    </source>
</reference>
<protein>
    <submittedName>
        <fullName evidence="1">Uncharacterized protein</fullName>
    </submittedName>
</protein>
<keyword evidence="2" id="KW-1185">Reference proteome</keyword>
<evidence type="ECO:0000313" key="2">
    <source>
        <dbReference type="Proteomes" id="UP001345963"/>
    </source>
</evidence>
<accession>A0ABU7C872</accession>
<organism evidence="1 2">
    <name type="scientific">Ataeniobius toweri</name>
    <dbReference type="NCBI Taxonomy" id="208326"/>
    <lineage>
        <taxon>Eukaryota</taxon>
        <taxon>Metazoa</taxon>
        <taxon>Chordata</taxon>
        <taxon>Craniata</taxon>
        <taxon>Vertebrata</taxon>
        <taxon>Euteleostomi</taxon>
        <taxon>Actinopterygii</taxon>
        <taxon>Neopterygii</taxon>
        <taxon>Teleostei</taxon>
        <taxon>Neoteleostei</taxon>
        <taxon>Acanthomorphata</taxon>
        <taxon>Ovalentaria</taxon>
        <taxon>Atherinomorphae</taxon>
        <taxon>Cyprinodontiformes</taxon>
        <taxon>Goodeidae</taxon>
        <taxon>Ataeniobius</taxon>
    </lineage>
</organism>